<dbReference type="InterPro" id="IPR002104">
    <property type="entry name" value="Integrase_catalytic"/>
</dbReference>
<dbReference type="InterPro" id="IPR013762">
    <property type="entry name" value="Integrase-like_cat_sf"/>
</dbReference>
<dbReference type="PANTHER" id="PTHR30349">
    <property type="entry name" value="PHAGE INTEGRASE-RELATED"/>
    <property type="match status" value="1"/>
</dbReference>
<dbReference type="CDD" id="cd01185">
    <property type="entry name" value="INTN1_C_like"/>
    <property type="match status" value="1"/>
</dbReference>
<dbReference type="PANTHER" id="PTHR30349:SF64">
    <property type="entry name" value="PROPHAGE INTEGRASE INTD-RELATED"/>
    <property type="match status" value="1"/>
</dbReference>
<dbReference type="InterPro" id="IPR025269">
    <property type="entry name" value="SAM-like_dom"/>
</dbReference>
<dbReference type="GO" id="GO:0006310">
    <property type="term" value="P:DNA recombination"/>
    <property type="evidence" value="ECO:0007669"/>
    <property type="project" value="UniProtKB-KW"/>
</dbReference>
<dbReference type="Gene3D" id="1.10.150.130">
    <property type="match status" value="1"/>
</dbReference>
<gene>
    <name evidence="5" type="ORF">GAZ09_24625</name>
</gene>
<keyword evidence="2" id="KW-0238">DNA-binding</keyword>
<dbReference type="GO" id="GO:0003677">
    <property type="term" value="F:DNA binding"/>
    <property type="evidence" value="ECO:0007669"/>
    <property type="project" value="UniProtKB-KW"/>
</dbReference>
<evidence type="ECO:0000259" key="4">
    <source>
        <dbReference type="PROSITE" id="PS51898"/>
    </source>
</evidence>
<dbReference type="InterPro" id="IPR050090">
    <property type="entry name" value="Tyrosine_recombinase_XerCD"/>
</dbReference>
<evidence type="ECO:0000313" key="5">
    <source>
        <dbReference type="EMBL" id="KAB6442362.1"/>
    </source>
</evidence>
<comment type="caution">
    <text evidence="5">The sequence shown here is derived from an EMBL/GenBank/DDBJ whole genome shotgun (WGS) entry which is preliminary data.</text>
</comment>
<dbReference type="SUPFAM" id="SSF56349">
    <property type="entry name" value="DNA breaking-rejoining enzymes"/>
    <property type="match status" value="1"/>
</dbReference>
<dbReference type="Gene3D" id="1.10.443.10">
    <property type="entry name" value="Intergrase catalytic core"/>
    <property type="match status" value="1"/>
</dbReference>
<comment type="similarity">
    <text evidence="1">Belongs to the 'phage' integrase family.</text>
</comment>
<feature type="domain" description="Tyr recombinase" evidence="4">
    <location>
        <begin position="46"/>
        <end position="220"/>
    </location>
</feature>
<reference evidence="5 6" key="1">
    <citation type="journal article" date="2019" name="Nat. Med.">
        <title>A library of human gut bacterial isolates paired with longitudinal multiomics data enables mechanistic microbiome research.</title>
        <authorList>
            <person name="Poyet M."/>
            <person name="Groussin M."/>
            <person name="Gibbons S.M."/>
            <person name="Avila-Pacheco J."/>
            <person name="Jiang X."/>
            <person name="Kearney S.M."/>
            <person name="Perrotta A.R."/>
            <person name="Berdy B."/>
            <person name="Zhao S."/>
            <person name="Lieberman T.D."/>
            <person name="Swanson P.K."/>
            <person name="Smith M."/>
            <person name="Roesemann S."/>
            <person name="Alexander J.E."/>
            <person name="Rich S.A."/>
            <person name="Livny J."/>
            <person name="Vlamakis H."/>
            <person name="Clish C."/>
            <person name="Bullock K."/>
            <person name="Deik A."/>
            <person name="Scott J."/>
            <person name="Pierce K.A."/>
            <person name="Xavier R.J."/>
            <person name="Alm E.J."/>
        </authorList>
    </citation>
    <scope>NUCLEOTIDE SEQUENCE [LARGE SCALE GENOMIC DNA]</scope>
    <source>
        <strain evidence="5 6">BIOML-A141</strain>
    </source>
</reference>
<keyword evidence="3" id="KW-0233">DNA recombination</keyword>
<dbReference type="PROSITE" id="PS51898">
    <property type="entry name" value="TYR_RECOMBINASE"/>
    <property type="match status" value="1"/>
</dbReference>
<dbReference type="Proteomes" id="UP000483142">
    <property type="component" value="Unassembled WGS sequence"/>
</dbReference>
<dbReference type="Pfam" id="PF13102">
    <property type="entry name" value="Phage_int_SAM_5"/>
    <property type="match status" value="1"/>
</dbReference>
<evidence type="ECO:0000256" key="2">
    <source>
        <dbReference type="ARBA" id="ARBA00023125"/>
    </source>
</evidence>
<dbReference type="AlphaFoldDB" id="A0A6G0GGN0"/>
<name>A0A6G0GGN0_PHOVU</name>
<sequence length="245" mass="28163">EKGNAVNTIAKHMRQLRTLVNEAINQGYMHADAYPFRKYKIKQEKGRHEFLTPDELKKLETVEVEEESMRHVLDAFLFCCYTGLRYSDFCQLSPANFIKVNGKRWLHFTSVKTGVEIRLPLHLLFESRALGILDRYPDIGSFAALPCNSEVNKQLRKLAGLCGIKKRITYHVSRHTCATLLVHQGVAITTVQKLLGHTSVKTTQIYSEVLSSTIVRDLKNVQRKRKKVKMFPDKGLRTSDFIDNR</sequence>
<dbReference type="Pfam" id="PF00589">
    <property type="entry name" value="Phage_integrase"/>
    <property type="match status" value="1"/>
</dbReference>
<dbReference type="InterPro" id="IPR011010">
    <property type="entry name" value="DNA_brk_join_enz"/>
</dbReference>
<accession>A0A6G0GGN0</accession>
<organism evidence="5 6">
    <name type="scientific">Phocaeicola vulgatus</name>
    <name type="common">Bacteroides vulgatus</name>
    <dbReference type="NCBI Taxonomy" id="821"/>
    <lineage>
        <taxon>Bacteria</taxon>
        <taxon>Pseudomonadati</taxon>
        <taxon>Bacteroidota</taxon>
        <taxon>Bacteroidia</taxon>
        <taxon>Bacteroidales</taxon>
        <taxon>Bacteroidaceae</taxon>
        <taxon>Phocaeicola</taxon>
    </lineage>
</organism>
<proteinExistence type="inferred from homology"/>
<dbReference type="InterPro" id="IPR010998">
    <property type="entry name" value="Integrase_recombinase_N"/>
</dbReference>
<dbReference type="EMBL" id="WDBZ01000135">
    <property type="protein sequence ID" value="KAB6442362.1"/>
    <property type="molecule type" value="Genomic_DNA"/>
</dbReference>
<evidence type="ECO:0000313" key="6">
    <source>
        <dbReference type="Proteomes" id="UP000483142"/>
    </source>
</evidence>
<protein>
    <submittedName>
        <fullName evidence="5">Site-specific integrase</fullName>
    </submittedName>
</protein>
<dbReference type="GO" id="GO:0015074">
    <property type="term" value="P:DNA integration"/>
    <property type="evidence" value="ECO:0007669"/>
    <property type="project" value="InterPro"/>
</dbReference>
<evidence type="ECO:0000256" key="1">
    <source>
        <dbReference type="ARBA" id="ARBA00008857"/>
    </source>
</evidence>
<feature type="non-terminal residue" evidence="5">
    <location>
        <position position="1"/>
    </location>
</feature>
<evidence type="ECO:0000256" key="3">
    <source>
        <dbReference type="ARBA" id="ARBA00023172"/>
    </source>
</evidence>